<dbReference type="PROSITE" id="PS00086">
    <property type="entry name" value="CYTOCHROME_P450"/>
    <property type="match status" value="1"/>
</dbReference>
<dbReference type="Proteomes" id="UP000324705">
    <property type="component" value="Chromosome 2A"/>
</dbReference>
<evidence type="ECO:0000256" key="9">
    <source>
        <dbReference type="ARBA" id="ARBA00023033"/>
    </source>
</evidence>
<keyword evidence="9 12" id="KW-0503">Monooxygenase</keyword>
<evidence type="ECO:0000256" key="8">
    <source>
        <dbReference type="ARBA" id="ARBA00023004"/>
    </source>
</evidence>
<dbReference type="PRINTS" id="PR00463">
    <property type="entry name" value="EP450I"/>
</dbReference>
<dbReference type="InterPro" id="IPR002401">
    <property type="entry name" value="Cyt_P450_E_grp-I"/>
</dbReference>
<keyword evidence="10" id="KW-0472">Membrane</keyword>
<accession>A0A9R1NMG1</accession>
<dbReference type="EMBL" id="LT934113">
    <property type="protein sequence ID" value="VAH27604.1"/>
    <property type="molecule type" value="Genomic_DNA"/>
</dbReference>
<dbReference type="Pfam" id="PF00067">
    <property type="entry name" value="p450"/>
    <property type="match status" value="1"/>
</dbReference>
<evidence type="ECO:0000256" key="4">
    <source>
        <dbReference type="ARBA" id="ARBA00022692"/>
    </source>
</evidence>
<dbReference type="InterPro" id="IPR050665">
    <property type="entry name" value="Cytochrome_P450_Monooxygen"/>
</dbReference>
<dbReference type="GO" id="GO:0005506">
    <property type="term" value="F:iron ion binding"/>
    <property type="evidence" value="ECO:0007669"/>
    <property type="project" value="InterPro"/>
</dbReference>
<evidence type="ECO:0000313" key="14">
    <source>
        <dbReference type="Proteomes" id="UP000324705"/>
    </source>
</evidence>
<evidence type="ECO:0000256" key="6">
    <source>
        <dbReference type="ARBA" id="ARBA00022989"/>
    </source>
</evidence>
<gene>
    <name evidence="13" type="ORF">TRITD_2Av1G045120</name>
</gene>
<dbReference type="SUPFAM" id="SSF48264">
    <property type="entry name" value="Cytochrome P450"/>
    <property type="match status" value="1"/>
</dbReference>
<reference evidence="13 14" key="1">
    <citation type="submission" date="2017-09" db="EMBL/GenBank/DDBJ databases">
        <authorList>
            <consortium name="International Durum Wheat Genome Sequencing Consortium (IDWGSC)"/>
            <person name="Milanesi L."/>
        </authorList>
    </citation>
    <scope>NUCLEOTIDE SEQUENCE [LARGE SCALE GENOMIC DNA]</scope>
    <source>
        <strain evidence="14">cv. Svevo</strain>
    </source>
</reference>
<dbReference type="InterPro" id="IPR036396">
    <property type="entry name" value="Cyt_P450_sf"/>
</dbReference>
<comment type="similarity">
    <text evidence="2 12">Belongs to the cytochrome P450 family.</text>
</comment>
<keyword evidence="3 11" id="KW-0349">Heme</keyword>
<name>A0A9R1NMG1_TRITD</name>
<dbReference type="PANTHER" id="PTHR24282:SF151">
    <property type="entry name" value="OS07G0635700 PROTEIN"/>
    <property type="match status" value="1"/>
</dbReference>
<evidence type="ECO:0000256" key="3">
    <source>
        <dbReference type="ARBA" id="ARBA00022617"/>
    </source>
</evidence>
<evidence type="ECO:0000256" key="2">
    <source>
        <dbReference type="ARBA" id="ARBA00010617"/>
    </source>
</evidence>
<feature type="binding site" description="axial binding residue" evidence="11">
    <location>
        <position position="473"/>
    </location>
    <ligand>
        <name>heme</name>
        <dbReference type="ChEBI" id="CHEBI:30413"/>
    </ligand>
    <ligandPart>
        <name>Fe</name>
        <dbReference type="ChEBI" id="CHEBI:18248"/>
    </ligandPart>
</feature>
<dbReference type="GO" id="GO:0006629">
    <property type="term" value="P:lipid metabolic process"/>
    <property type="evidence" value="ECO:0007669"/>
    <property type="project" value="UniProtKB-ARBA"/>
</dbReference>
<evidence type="ECO:0000256" key="11">
    <source>
        <dbReference type="PIRSR" id="PIRSR602401-1"/>
    </source>
</evidence>
<dbReference type="Gramene" id="TRITD2Av1G045120.1">
    <property type="protein sequence ID" value="TRITD2Av1G045120.1"/>
    <property type="gene ID" value="TRITD2Av1G045120"/>
</dbReference>
<evidence type="ECO:0000313" key="13">
    <source>
        <dbReference type="EMBL" id="VAH27604.1"/>
    </source>
</evidence>
<evidence type="ECO:0000256" key="5">
    <source>
        <dbReference type="ARBA" id="ARBA00022723"/>
    </source>
</evidence>
<evidence type="ECO:0000256" key="7">
    <source>
        <dbReference type="ARBA" id="ARBA00023002"/>
    </source>
</evidence>
<keyword evidence="8 11" id="KW-0408">Iron</keyword>
<evidence type="ECO:0000256" key="10">
    <source>
        <dbReference type="ARBA" id="ARBA00023136"/>
    </source>
</evidence>
<dbReference type="PRINTS" id="PR00385">
    <property type="entry name" value="P450"/>
</dbReference>
<keyword evidence="14" id="KW-1185">Reference proteome</keyword>
<comment type="subcellular location">
    <subcellularLocation>
        <location evidence="1">Membrane</location>
    </subcellularLocation>
</comment>
<keyword evidence="4" id="KW-0812">Transmembrane</keyword>
<dbReference type="GO" id="GO:0020037">
    <property type="term" value="F:heme binding"/>
    <property type="evidence" value="ECO:0007669"/>
    <property type="project" value="InterPro"/>
</dbReference>
<dbReference type="AlphaFoldDB" id="A0A9R1NMG1"/>
<sequence length="527" mass="59224">MTMATVATAWTVWAALASAVLASCLFNALVRLVWRPRAIAGRLARQGVRGPGYRFFVGNLGDIRRLRAAGAGLVLDVSSHDFIPISQPQFRQWIPLYGRVFLYWFGSTPNMCVADLGMAKQLLSDRTGLFPKNWMNPIVRLVGKGLVMTDGDVWHRHKKVLHPAFNLDKLKVMTSTMVDCVLSMASRWEAQLASHGKKDCQEIELTSQFEELTADVISRTAFGSSYREGRKIFLALNEIQLIAFSTLWTDYIPGFRFVPTKKNMRLWKLNKMMRSTLVEIIENRLAAKDTDGYGSDLLGLMLEACAPEQGQAPLLSMDEIIDECKTFFFAGQETSLHMLNWTMFLLGTHPEWQRKLREEVLRECGGDHQVPTYDTLSRLRLVNLFLLETLRLYSPVPLIRRRTRSEVELGGVTVPRDALLTIPIATMHRDREVWGEDADEFNPMRFDAGGGGAARAASHANALLSFSMGPRTCIGQNFAMVQAKAEVAVILRRFALSLSPSYVHAPTDVITLRPKYGLPMIITRLDA</sequence>
<dbReference type="GO" id="GO:0004497">
    <property type="term" value="F:monooxygenase activity"/>
    <property type="evidence" value="ECO:0007669"/>
    <property type="project" value="UniProtKB-KW"/>
</dbReference>
<comment type="cofactor">
    <cofactor evidence="11">
        <name>heme</name>
        <dbReference type="ChEBI" id="CHEBI:30413"/>
    </cofactor>
</comment>
<proteinExistence type="inferred from homology"/>
<dbReference type="PANTHER" id="PTHR24282">
    <property type="entry name" value="CYTOCHROME P450 FAMILY MEMBER"/>
    <property type="match status" value="1"/>
</dbReference>
<dbReference type="InterPro" id="IPR001128">
    <property type="entry name" value="Cyt_P450"/>
</dbReference>
<dbReference type="GO" id="GO:0016705">
    <property type="term" value="F:oxidoreductase activity, acting on paired donors, with incorporation or reduction of molecular oxygen"/>
    <property type="evidence" value="ECO:0007669"/>
    <property type="project" value="InterPro"/>
</dbReference>
<protein>
    <recommendedName>
        <fullName evidence="15">Cytochrome P450</fullName>
    </recommendedName>
</protein>
<dbReference type="GO" id="GO:0016020">
    <property type="term" value="C:membrane"/>
    <property type="evidence" value="ECO:0007669"/>
    <property type="project" value="UniProtKB-SubCell"/>
</dbReference>
<evidence type="ECO:0000256" key="1">
    <source>
        <dbReference type="ARBA" id="ARBA00004370"/>
    </source>
</evidence>
<dbReference type="InterPro" id="IPR017972">
    <property type="entry name" value="Cyt_P450_CS"/>
</dbReference>
<keyword evidence="7 12" id="KW-0560">Oxidoreductase</keyword>
<dbReference type="Gene3D" id="1.10.630.10">
    <property type="entry name" value="Cytochrome P450"/>
    <property type="match status" value="1"/>
</dbReference>
<keyword evidence="5 11" id="KW-0479">Metal-binding</keyword>
<dbReference type="OMA" id="LMMRANM"/>
<keyword evidence="6" id="KW-1133">Transmembrane helix</keyword>
<organism evidence="13 14">
    <name type="scientific">Triticum turgidum subsp. durum</name>
    <name type="common">Durum wheat</name>
    <name type="synonym">Triticum durum</name>
    <dbReference type="NCBI Taxonomy" id="4567"/>
    <lineage>
        <taxon>Eukaryota</taxon>
        <taxon>Viridiplantae</taxon>
        <taxon>Streptophyta</taxon>
        <taxon>Embryophyta</taxon>
        <taxon>Tracheophyta</taxon>
        <taxon>Spermatophyta</taxon>
        <taxon>Magnoliopsida</taxon>
        <taxon>Liliopsida</taxon>
        <taxon>Poales</taxon>
        <taxon>Poaceae</taxon>
        <taxon>BOP clade</taxon>
        <taxon>Pooideae</taxon>
        <taxon>Triticodae</taxon>
        <taxon>Triticeae</taxon>
        <taxon>Triticinae</taxon>
        <taxon>Triticum</taxon>
    </lineage>
</organism>
<evidence type="ECO:0008006" key="15">
    <source>
        <dbReference type="Google" id="ProtNLM"/>
    </source>
</evidence>
<evidence type="ECO:0000256" key="12">
    <source>
        <dbReference type="RuleBase" id="RU000461"/>
    </source>
</evidence>